<dbReference type="Pfam" id="PF13520">
    <property type="entry name" value="AA_permease_2"/>
    <property type="match status" value="1"/>
</dbReference>
<comment type="caution">
    <text evidence="7">The sequence shown here is derived from an EMBL/GenBank/DDBJ whole genome shotgun (WGS) entry which is preliminary data.</text>
</comment>
<evidence type="ECO:0000256" key="3">
    <source>
        <dbReference type="ARBA" id="ARBA00022692"/>
    </source>
</evidence>
<dbReference type="GO" id="GO:0005886">
    <property type="term" value="C:plasma membrane"/>
    <property type="evidence" value="ECO:0007669"/>
    <property type="project" value="UniProtKB-SubCell"/>
</dbReference>
<evidence type="ECO:0000256" key="4">
    <source>
        <dbReference type="ARBA" id="ARBA00022989"/>
    </source>
</evidence>
<keyword evidence="5 6" id="KW-0472">Membrane</keyword>
<dbReference type="AlphaFoldDB" id="A0A0E9LYC9"/>
<accession>A0A0E9LYC9</accession>
<dbReference type="Proteomes" id="UP000032900">
    <property type="component" value="Unassembled WGS sequence"/>
</dbReference>
<dbReference type="EMBL" id="BAZW01000020">
    <property type="protein sequence ID" value="GAO30264.1"/>
    <property type="molecule type" value="Genomic_DNA"/>
</dbReference>
<sequence>MPDASFTNEGLKRKIGAWGLSANLVNIVVGAGIFVLPAIVAEGLGPASILAYLLCGVLLFLIMLCFAEAGSKVTSSGGAYAYIEAAFGKYPGFITSVLFLLSCMTADAAVANA</sequence>
<reference evidence="7 8" key="1">
    <citation type="journal article" date="2015" name="Microbes Environ.">
        <title>Distribution and evolution of nitrogen fixation genes in the phylum bacteroidetes.</title>
        <authorList>
            <person name="Inoue J."/>
            <person name="Oshima K."/>
            <person name="Suda W."/>
            <person name="Sakamoto M."/>
            <person name="Iino T."/>
            <person name="Noda S."/>
            <person name="Hongoh Y."/>
            <person name="Hattori M."/>
            <person name="Ohkuma M."/>
        </authorList>
    </citation>
    <scope>NUCLEOTIDE SEQUENCE [LARGE SCALE GENOMIC DNA]</scope>
    <source>
        <strain evidence="7">JCM 15548</strain>
    </source>
</reference>
<keyword evidence="4 6" id="KW-1133">Transmembrane helix</keyword>
<evidence type="ECO:0000256" key="1">
    <source>
        <dbReference type="ARBA" id="ARBA00004651"/>
    </source>
</evidence>
<comment type="subcellular location">
    <subcellularLocation>
        <location evidence="1">Cell membrane</location>
        <topology evidence="1">Multi-pass membrane protein</topology>
    </subcellularLocation>
</comment>
<evidence type="ECO:0000256" key="2">
    <source>
        <dbReference type="ARBA" id="ARBA00022475"/>
    </source>
</evidence>
<dbReference type="GO" id="GO:0022857">
    <property type="term" value="F:transmembrane transporter activity"/>
    <property type="evidence" value="ECO:0007669"/>
    <property type="project" value="InterPro"/>
</dbReference>
<keyword evidence="3 6" id="KW-0812">Transmembrane</keyword>
<feature type="transmembrane region" description="Helical" evidence="6">
    <location>
        <begin position="20"/>
        <end position="41"/>
    </location>
</feature>
<keyword evidence="2" id="KW-1003">Cell membrane</keyword>
<evidence type="ECO:0000256" key="5">
    <source>
        <dbReference type="ARBA" id="ARBA00023136"/>
    </source>
</evidence>
<evidence type="ECO:0000313" key="7">
    <source>
        <dbReference type="EMBL" id="GAO30264.1"/>
    </source>
</evidence>
<keyword evidence="8" id="KW-1185">Reference proteome</keyword>
<organism evidence="7 8">
    <name type="scientific">Geofilum rubicundum JCM 15548</name>
    <dbReference type="NCBI Taxonomy" id="1236989"/>
    <lineage>
        <taxon>Bacteria</taxon>
        <taxon>Pseudomonadati</taxon>
        <taxon>Bacteroidota</taxon>
        <taxon>Bacteroidia</taxon>
        <taxon>Marinilabiliales</taxon>
        <taxon>Marinilabiliaceae</taxon>
        <taxon>Geofilum</taxon>
    </lineage>
</organism>
<dbReference type="PANTHER" id="PTHR42770">
    <property type="entry name" value="AMINO ACID TRANSPORTER-RELATED"/>
    <property type="match status" value="1"/>
</dbReference>
<gene>
    <name evidence="7" type="ORF">JCM15548_12524</name>
</gene>
<name>A0A0E9LYC9_9BACT</name>
<dbReference type="Gene3D" id="1.20.1740.10">
    <property type="entry name" value="Amino acid/polyamine transporter I"/>
    <property type="match status" value="1"/>
</dbReference>
<dbReference type="InterPro" id="IPR050367">
    <property type="entry name" value="APC_superfamily"/>
</dbReference>
<dbReference type="STRING" id="1236989.JCM15548_12524"/>
<dbReference type="OrthoDB" id="9806937at2"/>
<dbReference type="RefSeq" id="WP_157482657.1">
    <property type="nucleotide sequence ID" value="NZ_BAZW01000020.1"/>
</dbReference>
<feature type="transmembrane region" description="Helical" evidence="6">
    <location>
        <begin position="47"/>
        <end position="67"/>
    </location>
</feature>
<protein>
    <submittedName>
        <fullName evidence="7">Amino acid permease-associated region</fullName>
    </submittedName>
</protein>
<evidence type="ECO:0000256" key="6">
    <source>
        <dbReference type="SAM" id="Phobius"/>
    </source>
</evidence>
<proteinExistence type="predicted"/>
<dbReference type="PANTHER" id="PTHR42770:SF7">
    <property type="entry name" value="MEMBRANE PROTEIN"/>
    <property type="match status" value="1"/>
</dbReference>
<evidence type="ECO:0000313" key="8">
    <source>
        <dbReference type="Proteomes" id="UP000032900"/>
    </source>
</evidence>
<dbReference type="InterPro" id="IPR002293">
    <property type="entry name" value="AA/rel_permease1"/>
</dbReference>